<accession>A0A5N5E6H4</accession>
<sequence>MSNRQSAPVPKEVSEAIRSTRQAKGLSRAAAARAAGVSVSLWTQVELGTQYKGEKKVDARTTAHTLQAMAEAVGADPVPLLRKTGLDRPATGTPSTSRPQPLLDLTGLSNEDLGMVAAFVAGLRAR</sequence>
<name>A0A5N5E6H4_RHOER</name>
<dbReference type="EMBL" id="MRBO01000398">
    <property type="protein sequence ID" value="KAB2584842.1"/>
    <property type="molecule type" value="Genomic_DNA"/>
</dbReference>
<comment type="caution">
    <text evidence="2">The sequence shown here is derived from an EMBL/GenBank/DDBJ whole genome shotgun (WGS) entry which is preliminary data.</text>
</comment>
<dbReference type="SUPFAM" id="SSF47413">
    <property type="entry name" value="lambda repressor-like DNA-binding domains"/>
    <property type="match status" value="1"/>
</dbReference>
<feature type="region of interest" description="Disordered" evidence="1">
    <location>
        <begin position="1"/>
        <end position="20"/>
    </location>
</feature>
<dbReference type="AlphaFoldDB" id="A0A5N5E6H4"/>
<evidence type="ECO:0000256" key="1">
    <source>
        <dbReference type="SAM" id="MobiDB-lite"/>
    </source>
</evidence>
<feature type="region of interest" description="Disordered" evidence="1">
    <location>
        <begin position="80"/>
        <end position="105"/>
    </location>
</feature>
<gene>
    <name evidence="2" type="ORF">BS297_13570</name>
</gene>
<reference evidence="2 3" key="1">
    <citation type="journal article" date="2017" name="Poromechanics V (2013)">
        <title>Genomic Characterization of the Arsenic-Tolerant Actinobacterium, &lt;i&gt;Rhodococcus erythropolis&lt;/i&gt; S43.</title>
        <authorList>
            <person name="Retamal-Morales G."/>
            <person name="Mehnert M."/>
            <person name="Schwabe R."/>
            <person name="Tischler D."/>
            <person name="Schloemann M."/>
            <person name="Levican G.J."/>
        </authorList>
    </citation>
    <scope>NUCLEOTIDE SEQUENCE [LARGE SCALE GENOMIC DNA]</scope>
    <source>
        <strain evidence="2 3">S43</strain>
    </source>
</reference>
<protein>
    <recommendedName>
        <fullName evidence="4">Helix-turn-helix domain-containing protein</fullName>
    </recommendedName>
</protein>
<dbReference type="GO" id="GO:0003677">
    <property type="term" value="F:DNA binding"/>
    <property type="evidence" value="ECO:0007669"/>
    <property type="project" value="InterPro"/>
</dbReference>
<evidence type="ECO:0000313" key="2">
    <source>
        <dbReference type="EMBL" id="KAB2584842.1"/>
    </source>
</evidence>
<dbReference type="Proteomes" id="UP000325576">
    <property type="component" value="Unassembled WGS sequence"/>
</dbReference>
<dbReference type="InterPro" id="IPR010982">
    <property type="entry name" value="Lambda_DNA-bd_dom_sf"/>
</dbReference>
<organism evidence="2 3">
    <name type="scientific">Rhodococcus erythropolis</name>
    <name type="common">Arthrobacter picolinophilus</name>
    <dbReference type="NCBI Taxonomy" id="1833"/>
    <lineage>
        <taxon>Bacteria</taxon>
        <taxon>Bacillati</taxon>
        <taxon>Actinomycetota</taxon>
        <taxon>Actinomycetes</taxon>
        <taxon>Mycobacteriales</taxon>
        <taxon>Nocardiaceae</taxon>
        <taxon>Rhodococcus</taxon>
        <taxon>Rhodococcus erythropolis group</taxon>
    </lineage>
</organism>
<dbReference type="Pfam" id="PF13560">
    <property type="entry name" value="HTH_31"/>
    <property type="match status" value="1"/>
</dbReference>
<proteinExistence type="predicted"/>
<dbReference type="Gene3D" id="1.10.260.40">
    <property type="entry name" value="lambda repressor-like DNA-binding domains"/>
    <property type="match status" value="1"/>
</dbReference>
<evidence type="ECO:0008006" key="4">
    <source>
        <dbReference type="Google" id="ProtNLM"/>
    </source>
</evidence>
<evidence type="ECO:0000313" key="3">
    <source>
        <dbReference type="Proteomes" id="UP000325576"/>
    </source>
</evidence>